<accession>A0ABM1IGI8</accession>
<keyword evidence="9" id="KW-0807">Transducer</keyword>
<keyword evidence="3" id="KW-0716">Sensory transduction</keyword>
<sequence>MTLTKYTLLIIHEKDIKYCLNYMENDWKNVKRIEERQIMIEYVDFSRRLILVSAAFAFGGVIIYRVTIPLFSPKIVVGNLSFKPLAYPISKVIMDTRQSPTNEIMICLQCFVGLVMSAITVGCCSMLTVSTMHACSQLKILMSYLNYLITGRSDENNNIEERLSYWVQRHVRILSFVSFIQQFLQNISLIEVLGCTLNMCMLEYYLIMGLKNDSLFHTITYTILIISFAYNVFIFCYVGEILSDECRKVAEVIYMIDWYQFEGRKGLILILIIAVSSSSSHRLTAGKFIELSISSFGVLVKTSFAYLNMLRTLTS</sequence>
<feature type="transmembrane region" description="Helical" evidence="10">
    <location>
        <begin position="291"/>
        <end position="310"/>
    </location>
</feature>
<evidence type="ECO:0000256" key="5">
    <source>
        <dbReference type="ARBA" id="ARBA00022725"/>
    </source>
</evidence>
<dbReference type="PANTHER" id="PTHR21137:SF35">
    <property type="entry name" value="ODORANT RECEPTOR 19A-RELATED"/>
    <property type="match status" value="1"/>
</dbReference>
<dbReference type="Proteomes" id="UP000694924">
    <property type="component" value="Unplaced"/>
</dbReference>
<feature type="transmembrane region" description="Helical" evidence="10">
    <location>
        <begin position="187"/>
        <end position="207"/>
    </location>
</feature>
<organism evidence="11 12">
    <name type="scientific">Polistes dominula</name>
    <name type="common">European paper wasp</name>
    <name type="synonym">Vespa dominula</name>
    <dbReference type="NCBI Taxonomy" id="743375"/>
    <lineage>
        <taxon>Eukaryota</taxon>
        <taxon>Metazoa</taxon>
        <taxon>Ecdysozoa</taxon>
        <taxon>Arthropoda</taxon>
        <taxon>Hexapoda</taxon>
        <taxon>Insecta</taxon>
        <taxon>Pterygota</taxon>
        <taxon>Neoptera</taxon>
        <taxon>Endopterygota</taxon>
        <taxon>Hymenoptera</taxon>
        <taxon>Apocrita</taxon>
        <taxon>Aculeata</taxon>
        <taxon>Vespoidea</taxon>
        <taxon>Vespidae</taxon>
        <taxon>Polistinae</taxon>
        <taxon>Polistini</taxon>
        <taxon>Polistes</taxon>
    </lineage>
</organism>
<feature type="transmembrane region" description="Helical" evidence="10">
    <location>
        <begin position="219"/>
        <end position="238"/>
    </location>
</feature>
<dbReference type="PANTHER" id="PTHR21137">
    <property type="entry name" value="ODORANT RECEPTOR"/>
    <property type="match status" value="1"/>
</dbReference>
<evidence type="ECO:0000313" key="12">
    <source>
        <dbReference type="RefSeq" id="XP_015179325.1"/>
    </source>
</evidence>
<feature type="transmembrane region" description="Helical" evidence="10">
    <location>
        <begin position="104"/>
        <end position="129"/>
    </location>
</feature>
<protein>
    <submittedName>
        <fullName evidence="12">Odorant receptor 4-like</fullName>
    </submittedName>
</protein>
<proteinExistence type="predicted"/>
<keyword evidence="8" id="KW-0675">Receptor</keyword>
<feature type="transmembrane region" description="Helical" evidence="10">
    <location>
        <begin position="266"/>
        <end position="285"/>
    </location>
</feature>
<evidence type="ECO:0000313" key="11">
    <source>
        <dbReference type="Proteomes" id="UP000694924"/>
    </source>
</evidence>
<keyword evidence="6 10" id="KW-1133">Transmembrane helix</keyword>
<evidence type="ECO:0000256" key="10">
    <source>
        <dbReference type="SAM" id="Phobius"/>
    </source>
</evidence>
<evidence type="ECO:0000256" key="2">
    <source>
        <dbReference type="ARBA" id="ARBA00022475"/>
    </source>
</evidence>
<dbReference type="Pfam" id="PF02949">
    <property type="entry name" value="7tm_6"/>
    <property type="match status" value="1"/>
</dbReference>
<evidence type="ECO:0000256" key="9">
    <source>
        <dbReference type="ARBA" id="ARBA00023224"/>
    </source>
</evidence>
<comment type="subcellular location">
    <subcellularLocation>
        <location evidence="1">Cell membrane</location>
        <topology evidence="1">Multi-pass membrane protein</topology>
    </subcellularLocation>
</comment>
<evidence type="ECO:0000256" key="1">
    <source>
        <dbReference type="ARBA" id="ARBA00004651"/>
    </source>
</evidence>
<name>A0ABM1IGI8_POLDO</name>
<keyword evidence="2" id="KW-1003">Cell membrane</keyword>
<evidence type="ECO:0000256" key="7">
    <source>
        <dbReference type="ARBA" id="ARBA00023136"/>
    </source>
</evidence>
<gene>
    <name evidence="12" type="primary">LOC107067914</name>
</gene>
<keyword evidence="5" id="KW-0552">Olfaction</keyword>
<evidence type="ECO:0000256" key="8">
    <source>
        <dbReference type="ARBA" id="ARBA00023170"/>
    </source>
</evidence>
<evidence type="ECO:0000256" key="4">
    <source>
        <dbReference type="ARBA" id="ARBA00022692"/>
    </source>
</evidence>
<dbReference type="GeneID" id="107067914"/>
<reference evidence="12" key="1">
    <citation type="submission" date="2025-08" db="UniProtKB">
        <authorList>
            <consortium name="RefSeq"/>
        </authorList>
    </citation>
    <scope>IDENTIFICATION</scope>
    <source>
        <tissue evidence="12">Whole body</tissue>
    </source>
</reference>
<keyword evidence="4 10" id="KW-0812">Transmembrane</keyword>
<feature type="transmembrane region" description="Helical" evidence="10">
    <location>
        <begin position="49"/>
        <end position="71"/>
    </location>
</feature>
<evidence type="ECO:0000256" key="6">
    <source>
        <dbReference type="ARBA" id="ARBA00022989"/>
    </source>
</evidence>
<dbReference type="RefSeq" id="XP_015179325.1">
    <property type="nucleotide sequence ID" value="XM_015323839.1"/>
</dbReference>
<evidence type="ECO:0000256" key="3">
    <source>
        <dbReference type="ARBA" id="ARBA00022606"/>
    </source>
</evidence>
<keyword evidence="11" id="KW-1185">Reference proteome</keyword>
<dbReference type="InterPro" id="IPR004117">
    <property type="entry name" value="7tm6_olfct_rcpt"/>
</dbReference>
<keyword evidence="7 10" id="KW-0472">Membrane</keyword>